<keyword evidence="1" id="KW-0677">Repeat</keyword>
<dbReference type="Gene3D" id="3.80.10.10">
    <property type="entry name" value="Ribonuclease Inhibitor"/>
    <property type="match status" value="1"/>
</dbReference>
<dbReference type="InterPro" id="IPR055414">
    <property type="entry name" value="LRR_R13L4/SHOC2-like"/>
</dbReference>
<protein>
    <recommendedName>
        <fullName evidence="6">Disease resistance RPP13-like protein 1</fullName>
    </recommendedName>
</protein>
<proteinExistence type="predicted"/>
<dbReference type="Pfam" id="PF23559">
    <property type="entry name" value="WHD_DRP"/>
    <property type="match status" value="1"/>
</dbReference>
<gene>
    <name evidence="4" type="ordered locus">VIT_09s0096g00010</name>
</gene>
<sequence>MAQSYLNSKAGREMETIGREYFENLAARSFFQDFEKDEEGNIVRCKMHDIVHDFAQFLTNNECLIVEDDCENLKTNLSRQKGRHATVIVHGSTRSSFSVKNARNLHTLLVVSNGYRIDSFPLDSFQQFKYLRAMDLSKDTSIKDLPSQVGEFTHLRYLNLSYCERLETLPEPISELCNLQTLNVRYCLRLRKLPQGIRSLINLRHLQIRAGFSILRGLPKGVGRLTSLRTLSFFIADDENGSDVCKMEEMRNLKSLWSMDLSKVEDAGEAEKAELKNKKKLYGLTLSFEPWTSQPVGMKEVAEALQPHPNLKSLHIAWYQVKEWPRWMMEPSLLQLTQLFLSDCDRCQCLPPLGDLPLLESLEIKRMEQVKYVGGEFLGSSSKIAFPRLKHLSFEGMLEWENWEVKEEKGKKVMPCLLSLKIDHSLELTAVPDLLL</sequence>
<organism evidence="4 5">
    <name type="scientific">Vitis vinifera</name>
    <name type="common">Grape</name>
    <dbReference type="NCBI Taxonomy" id="29760"/>
    <lineage>
        <taxon>Eukaryota</taxon>
        <taxon>Viridiplantae</taxon>
        <taxon>Streptophyta</taxon>
        <taxon>Embryophyta</taxon>
        <taxon>Tracheophyta</taxon>
        <taxon>Spermatophyta</taxon>
        <taxon>Magnoliopsida</taxon>
        <taxon>eudicotyledons</taxon>
        <taxon>Gunneridae</taxon>
        <taxon>Pentapetalae</taxon>
        <taxon>rosids</taxon>
        <taxon>Vitales</taxon>
        <taxon>Vitaceae</taxon>
        <taxon>Viteae</taxon>
        <taxon>Vitis</taxon>
    </lineage>
</organism>
<feature type="domain" description="Disease resistance R13L4/SHOC-2-like LRR" evidence="3">
    <location>
        <begin position="123"/>
        <end position="423"/>
    </location>
</feature>
<evidence type="ECO:0000259" key="2">
    <source>
        <dbReference type="Pfam" id="PF23559"/>
    </source>
</evidence>
<evidence type="ECO:0000313" key="4">
    <source>
        <dbReference type="EMBL" id="CCB57540.1"/>
    </source>
</evidence>
<dbReference type="AlphaFoldDB" id="F6HS81"/>
<evidence type="ECO:0000259" key="3">
    <source>
        <dbReference type="Pfam" id="PF23598"/>
    </source>
</evidence>
<evidence type="ECO:0000256" key="1">
    <source>
        <dbReference type="ARBA" id="ARBA00022737"/>
    </source>
</evidence>
<dbReference type="SUPFAM" id="SSF52058">
    <property type="entry name" value="L domain-like"/>
    <property type="match status" value="1"/>
</dbReference>
<dbReference type="PANTHER" id="PTHR47186:SF42">
    <property type="entry name" value="DISEASE RESISTANCE RPP13-LIKE PROTEIN 1"/>
    <property type="match status" value="1"/>
</dbReference>
<dbReference type="eggNOG" id="KOG4658">
    <property type="taxonomic scope" value="Eukaryota"/>
</dbReference>
<dbReference type="EMBL" id="FN596243">
    <property type="protein sequence ID" value="CCB57540.1"/>
    <property type="molecule type" value="Genomic_DNA"/>
</dbReference>
<dbReference type="InterPro" id="IPR032675">
    <property type="entry name" value="LRR_dom_sf"/>
</dbReference>
<evidence type="ECO:0008006" key="6">
    <source>
        <dbReference type="Google" id="ProtNLM"/>
    </source>
</evidence>
<dbReference type="PaxDb" id="29760-VIT_09s0096g00010.t01"/>
<evidence type="ECO:0000313" key="5">
    <source>
        <dbReference type="Proteomes" id="UP000009183"/>
    </source>
</evidence>
<dbReference type="InParanoid" id="F6HS81"/>
<keyword evidence="5" id="KW-1185">Reference proteome</keyword>
<name>F6HS81_VITVI</name>
<reference evidence="5" key="1">
    <citation type="journal article" date="2007" name="Nature">
        <title>The grapevine genome sequence suggests ancestral hexaploidization in major angiosperm phyla.</title>
        <authorList>
            <consortium name="The French-Italian Public Consortium for Grapevine Genome Characterization."/>
            <person name="Jaillon O."/>
            <person name="Aury J.-M."/>
            <person name="Noel B."/>
            <person name="Policriti A."/>
            <person name="Clepet C."/>
            <person name="Casagrande A."/>
            <person name="Choisne N."/>
            <person name="Aubourg S."/>
            <person name="Vitulo N."/>
            <person name="Jubin C."/>
            <person name="Vezzi A."/>
            <person name="Legeai F."/>
            <person name="Hugueney P."/>
            <person name="Dasilva C."/>
            <person name="Horner D."/>
            <person name="Mica E."/>
            <person name="Jublot D."/>
            <person name="Poulain J."/>
            <person name="Bruyere C."/>
            <person name="Billault A."/>
            <person name="Segurens B."/>
            <person name="Gouyvenoux M."/>
            <person name="Ugarte E."/>
            <person name="Cattonaro F."/>
            <person name="Anthouard V."/>
            <person name="Vico V."/>
            <person name="Del Fabbro C."/>
            <person name="Alaux M."/>
            <person name="Di Gaspero G."/>
            <person name="Dumas V."/>
            <person name="Felice N."/>
            <person name="Paillard S."/>
            <person name="Juman I."/>
            <person name="Moroldo M."/>
            <person name="Scalabrin S."/>
            <person name="Canaguier A."/>
            <person name="Le Clainche I."/>
            <person name="Malacrida G."/>
            <person name="Durand E."/>
            <person name="Pesole G."/>
            <person name="Laucou V."/>
            <person name="Chatelet P."/>
            <person name="Merdinoglu D."/>
            <person name="Delledonne M."/>
            <person name="Pezzotti M."/>
            <person name="Lecharny A."/>
            <person name="Scarpelli C."/>
            <person name="Artiguenave F."/>
            <person name="Pe M.E."/>
            <person name="Valle G."/>
            <person name="Morgante M."/>
            <person name="Caboche M."/>
            <person name="Adam-Blondon A.-F."/>
            <person name="Weissenbach J."/>
            <person name="Quetier F."/>
            <person name="Wincker P."/>
        </authorList>
    </citation>
    <scope>NUCLEOTIDE SEQUENCE [LARGE SCALE GENOMIC DNA]</scope>
    <source>
        <strain evidence="5">cv. Pinot noir / PN40024</strain>
    </source>
</reference>
<accession>F6HS81</accession>
<dbReference type="PANTHER" id="PTHR47186">
    <property type="entry name" value="LEUCINE-RICH REPEAT-CONTAINING PROTEIN 57"/>
    <property type="match status" value="1"/>
</dbReference>
<dbReference type="Pfam" id="PF23598">
    <property type="entry name" value="LRR_14"/>
    <property type="match status" value="1"/>
</dbReference>
<dbReference type="Proteomes" id="UP000009183">
    <property type="component" value="Chromosome 9"/>
</dbReference>
<feature type="domain" description="Disease resistance protein winged helix" evidence="2">
    <location>
        <begin position="1"/>
        <end position="55"/>
    </location>
</feature>
<dbReference type="HOGENOM" id="CLU_000837_8_11_1"/>
<dbReference type="InterPro" id="IPR058922">
    <property type="entry name" value="WHD_DRP"/>
</dbReference>